<gene>
    <name evidence="3" type="ORF">LSS_11580</name>
</gene>
<name>K8Y7G8_9LEPT</name>
<keyword evidence="5" id="KW-0002">3D-structure</keyword>
<proteinExistence type="evidence at protein level"/>
<dbReference type="GeneID" id="29740438"/>
<dbReference type="SUPFAM" id="SSF52058">
    <property type="entry name" value="L domain-like"/>
    <property type="match status" value="1"/>
</dbReference>
<dbReference type="InterPro" id="IPR001611">
    <property type="entry name" value="Leu-rich_rpt"/>
</dbReference>
<dbReference type="PATRIC" id="fig|758847.3.peg.2431"/>
<dbReference type="Pfam" id="PF13855">
    <property type="entry name" value="LRR_8"/>
    <property type="match status" value="2"/>
</dbReference>
<dbReference type="KEGG" id="lst:LSS_11580"/>
<evidence type="ECO:0000256" key="2">
    <source>
        <dbReference type="ARBA" id="ARBA00022737"/>
    </source>
</evidence>
<dbReference type="PANTHER" id="PTHR48051:SF39">
    <property type="entry name" value="P53-INDUCED DEATH DOMAIN PROTEIN 1"/>
    <property type="match status" value="1"/>
</dbReference>
<dbReference type="SMART" id="SM00364">
    <property type="entry name" value="LRR_BAC"/>
    <property type="match status" value="4"/>
</dbReference>
<dbReference type="PANTHER" id="PTHR48051">
    <property type="match status" value="1"/>
</dbReference>
<dbReference type="SMART" id="SM00369">
    <property type="entry name" value="LRR_TYP"/>
    <property type="match status" value="4"/>
</dbReference>
<dbReference type="PROSITE" id="PS51450">
    <property type="entry name" value="LRR"/>
    <property type="match status" value="3"/>
</dbReference>
<dbReference type="InterPro" id="IPR050216">
    <property type="entry name" value="LRR_domain-containing"/>
</dbReference>
<dbReference type="SMR" id="K8Y7G8"/>
<keyword evidence="1" id="KW-0433">Leucine-rich repeat</keyword>
<dbReference type="EMBL" id="CP006694">
    <property type="protein sequence ID" value="EKT86522.1"/>
    <property type="molecule type" value="Genomic_DNA"/>
</dbReference>
<dbReference type="InterPro" id="IPR032675">
    <property type="entry name" value="LRR_dom_sf"/>
</dbReference>
<keyword evidence="2" id="KW-0677">Repeat</keyword>
<dbReference type="PDB" id="6LX0">
    <property type="method" value="X-ray"/>
    <property type="resolution" value="1.99 A"/>
    <property type="chains" value="A=1-173"/>
</dbReference>
<dbReference type="RefSeq" id="WP_004460818.1">
    <property type="nucleotide sequence ID" value="NZ_CP006694.1"/>
</dbReference>
<dbReference type="Gene3D" id="3.80.10.10">
    <property type="entry name" value="Ribonuclease Inhibitor"/>
    <property type="match status" value="1"/>
</dbReference>
<evidence type="ECO:0000313" key="4">
    <source>
        <dbReference type="Proteomes" id="UP000035800"/>
    </source>
</evidence>
<reference evidence="5" key="3">
    <citation type="journal article" date="2020" name="Biochem. J.">
        <title>Crystal structure of Leptospira leucine-rich repeat 20 reveals a novel E-cadherin binding protein to induce NGAL expression in HK2 cells.</title>
        <authorList>
            <person name="Hsu S.H."/>
            <person name="Chu C.H."/>
            <person name="Tian Y.C."/>
            <person name="Chang M.Y."/>
            <person name="Chou L.F."/>
            <person name="Sun Y.J."/>
            <person name="Yang C.W."/>
        </authorList>
    </citation>
    <scope>X-RAY CRYSTALLOGRAPHY (1.99 ANGSTROMS)</scope>
</reference>
<accession>K8Y7G8</accession>
<reference evidence="3 4" key="2">
    <citation type="journal article" date="2014" name="Emerg. Microbes Infect.">
        <title>Potential impact on kidney infection: a whole-genome analysis of Leptospira santarosai serovar Shermani.</title>
        <authorList>
            <person name="Chou L.F."/>
            <person name="Chen T.W."/>
            <person name="Ko Y.C."/>
            <person name="Pan M.J."/>
            <person name="Tian Y.C."/>
            <person name="Chiu C.H."/>
            <person name="Tang P."/>
            <person name="Hung C.C."/>
            <person name="Yang C.W."/>
        </authorList>
    </citation>
    <scope>NUCLEOTIDE SEQUENCE</scope>
    <source>
        <strain evidence="3 4">LT 821</strain>
    </source>
</reference>
<evidence type="ECO:0007829" key="5">
    <source>
        <dbReference type="PDB" id="6LX0"/>
    </source>
</evidence>
<evidence type="ECO:0000313" key="3">
    <source>
        <dbReference type="EMBL" id="EKT86522.1"/>
    </source>
</evidence>
<dbReference type="AlphaFoldDB" id="K8Y7G8"/>
<dbReference type="PRINTS" id="PR00019">
    <property type="entry name" value="LEURICHRPT"/>
</dbReference>
<organism evidence="3 4">
    <name type="scientific">Leptospira santarosai serovar Shermani str. LT 821</name>
    <dbReference type="NCBI Taxonomy" id="758847"/>
    <lineage>
        <taxon>Bacteria</taxon>
        <taxon>Pseudomonadati</taxon>
        <taxon>Spirochaetota</taxon>
        <taxon>Spirochaetia</taxon>
        <taxon>Leptospirales</taxon>
        <taxon>Leptospiraceae</taxon>
        <taxon>Leptospira</taxon>
    </lineage>
</organism>
<dbReference type="GO" id="GO:0005737">
    <property type="term" value="C:cytoplasm"/>
    <property type="evidence" value="ECO:0007669"/>
    <property type="project" value="TreeGrafter"/>
</dbReference>
<dbReference type="STRING" id="758847.LSS_11580"/>
<dbReference type="Proteomes" id="UP000035800">
    <property type="component" value="Chromosome I"/>
</dbReference>
<reference evidence="3 4" key="1">
    <citation type="journal article" date="2012" name="Gene">
        <title>Sequence of Leptospira santarosai serovar Shermani genome and prediction of virulence-associated genes.</title>
        <authorList>
            <person name="Chou L.F."/>
            <person name="Chen Y.T."/>
            <person name="Lu C.W."/>
            <person name="Ko Y.C."/>
            <person name="Tang C.Y."/>
            <person name="Pan M.J."/>
            <person name="Tian Y.C."/>
            <person name="Chiu C.H."/>
            <person name="Hung C.C."/>
            <person name="Yang C.W."/>
        </authorList>
    </citation>
    <scope>NUCLEOTIDE SEQUENCE [LARGE SCALE GENOMIC DNA]</scope>
    <source>
        <strain evidence="3">LT 821</strain>
    </source>
</reference>
<dbReference type="NCBIfam" id="NF047754">
    <property type="entry name" value="LRR20_Nterm"/>
    <property type="match status" value="1"/>
</dbReference>
<sequence>MTKSHSPIKHFRKKRMIFSIILLYCFGNLKAQEEEKGNYKDLAEALQNPKEVRILDLSENQLTILPKEIGKLQKLQLLDLSRNRLITLPKEIERLQNLLSLDLNENQLTTLPKEIGKLQKLQELGLSGNRLITLPKEIGQLKNLRWLSLKNNTALIPQKNKIQKLLPNTNIDF</sequence>
<dbReference type="InterPro" id="IPR003591">
    <property type="entry name" value="Leu-rich_rpt_typical-subtyp"/>
</dbReference>
<evidence type="ECO:0000256" key="1">
    <source>
        <dbReference type="ARBA" id="ARBA00022614"/>
    </source>
</evidence>
<protein>
    <submittedName>
        <fullName evidence="3">Membrane protein</fullName>
    </submittedName>
</protein>